<feature type="region of interest" description="Disordered" evidence="1">
    <location>
        <begin position="35"/>
        <end position="54"/>
    </location>
</feature>
<dbReference type="RefSeq" id="XP_020058869.1">
    <property type="nucleotide sequence ID" value="XM_020195909.1"/>
</dbReference>
<reference evidence="3" key="1">
    <citation type="journal article" date="2017" name="Genome Biol.">
        <title>Comparative genomics reveals high biological diversity and specific adaptations in the industrially and medically important fungal genus Aspergillus.</title>
        <authorList>
            <person name="de Vries R.P."/>
            <person name="Riley R."/>
            <person name="Wiebenga A."/>
            <person name="Aguilar-Osorio G."/>
            <person name="Amillis S."/>
            <person name="Uchima C.A."/>
            <person name="Anderluh G."/>
            <person name="Asadollahi M."/>
            <person name="Askin M."/>
            <person name="Barry K."/>
            <person name="Battaglia E."/>
            <person name="Bayram O."/>
            <person name="Benocci T."/>
            <person name="Braus-Stromeyer S.A."/>
            <person name="Caldana C."/>
            <person name="Canovas D."/>
            <person name="Cerqueira G.C."/>
            <person name="Chen F."/>
            <person name="Chen W."/>
            <person name="Choi C."/>
            <person name="Clum A."/>
            <person name="Dos Santos R.A."/>
            <person name="Damasio A.R."/>
            <person name="Diallinas G."/>
            <person name="Emri T."/>
            <person name="Fekete E."/>
            <person name="Flipphi M."/>
            <person name="Freyberg S."/>
            <person name="Gallo A."/>
            <person name="Gournas C."/>
            <person name="Habgood R."/>
            <person name="Hainaut M."/>
            <person name="Harispe M.L."/>
            <person name="Henrissat B."/>
            <person name="Hilden K.S."/>
            <person name="Hope R."/>
            <person name="Hossain A."/>
            <person name="Karabika E."/>
            <person name="Karaffa L."/>
            <person name="Karanyi Z."/>
            <person name="Krasevec N."/>
            <person name="Kuo A."/>
            <person name="Kusch H."/>
            <person name="LaButti K."/>
            <person name="Lagendijk E.L."/>
            <person name="Lapidus A."/>
            <person name="Levasseur A."/>
            <person name="Lindquist E."/>
            <person name="Lipzen A."/>
            <person name="Logrieco A.F."/>
            <person name="MacCabe A."/>
            <person name="Maekelae M.R."/>
            <person name="Malavazi I."/>
            <person name="Melin P."/>
            <person name="Meyer V."/>
            <person name="Mielnichuk N."/>
            <person name="Miskei M."/>
            <person name="Molnar A.P."/>
            <person name="Mule G."/>
            <person name="Ngan C.Y."/>
            <person name="Orejas M."/>
            <person name="Orosz E."/>
            <person name="Ouedraogo J.P."/>
            <person name="Overkamp K.M."/>
            <person name="Park H.-S."/>
            <person name="Perrone G."/>
            <person name="Piumi F."/>
            <person name="Punt P.J."/>
            <person name="Ram A.F."/>
            <person name="Ramon A."/>
            <person name="Rauscher S."/>
            <person name="Record E."/>
            <person name="Riano-Pachon D.M."/>
            <person name="Robert V."/>
            <person name="Roehrig J."/>
            <person name="Ruller R."/>
            <person name="Salamov A."/>
            <person name="Salih N.S."/>
            <person name="Samson R.A."/>
            <person name="Sandor E."/>
            <person name="Sanguinetti M."/>
            <person name="Schuetze T."/>
            <person name="Sepcic K."/>
            <person name="Shelest E."/>
            <person name="Sherlock G."/>
            <person name="Sophianopoulou V."/>
            <person name="Squina F.M."/>
            <person name="Sun H."/>
            <person name="Susca A."/>
            <person name="Todd R.B."/>
            <person name="Tsang A."/>
            <person name="Unkles S.E."/>
            <person name="van de Wiele N."/>
            <person name="van Rossen-Uffink D."/>
            <person name="Oliveira J.V."/>
            <person name="Vesth T.C."/>
            <person name="Visser J."/>
            <person name="Yu J.-H."/>
            <person name="Zhou M."/>
            <person name="Andersen M.R."/>
            <person name="Archer D.B."/>
            <person name="Baker S.E."/>
            <person name="Benoit I."/>
            <person name="Brakhage A.A."/>
            <person name="Braus G.H."/>
            <person name="Fischer R."/>
            <person name="Frisvad J.C."/>
            <person name="Goldman G.H."/>
            <person name="Houbraken J."/>
            <person name="Oakley B."/>
            <person name="Pocsi I."/>
            <person name="Scazzocchio C."/>
            <person name="Seiboth B."/>
            <person name="vanKuyk P.A."/>
            <person name="Wortman J."/>
            <person name="Dyer P.S."/>
            <person name="Grigoriev I.V."/>
        </authorList>
    </citation>
    <scope>NUCLEOTIDE SEQUENCE [LARGE SCALE GENOMIC DNA]</scope>
    <source>
        <strain evidence="3">ATCC 16872 / CBS 172.66 / WB 5094</strain>
    </source>
</reference>
<sequence>MKVPPPRRGESIRNWTHLAALVVALPALTGCALRWSPQDSEGRGHVDTARSTPP</sequence>
<evidence type="ECO:0000313" key="2">
    <source>
        <dbReference type="EMBL" id="OJK02530.1"/>
    </source>
</evidence>
<proteinExistence type="predicted"/>
<evidence type="ECO:0000256" key="1">
    <source>
        <dbReference type="SAM" id="MobiDB-lite"/>
    </source>
</evidence>
<dbReference type="AlphaFoldDB" id="A0A1L9X203"/>
<evidence type="ECO:0000313" key="3">
    <source>
        <dbReference type="Proteomes" id="UP000184546"/>
    </source>
</evidence>
<dbReference type="VEuPathDB" id="FungiDB:ASPACDRAFT_115557"/>
<organism evidence="2 3">
    <name type="scientific">Aspergillus aculeatus (strain ATCC 16872 / CBS 172.66 / WB 5094)</name>
    <dbReference type="NCBI Taxonomy" id="690307"/>
    <lineage>
        <taxon>Eukaryota</taxon>
        <taxon>Fungi</taxon>
        <taxon>Dikarya</taxon>
        <taxon>Ascomycota</taxon>
        <taxon>Pezizomycotina</taxon>
        <taxon>Eurotiomycetes</taxon>
        <taxon>Eurotiomycetidae</taxon>
        <taxon>Eurotiales</taxon>
        <taxon>Aspergillaceae</taxon>
        <taxon>Aspergillus</taxon>
        <taxon>Aspergillus subgen. Circumdati</taxon>
    </lineage>
</organism>
<dbReference type="Proteomes" id="UP000184546">
    <property type="component" value="Unassembled WGS sequence"/>
</dbReference>
<gene>
    <name evidence="2" type="ORF">ASPACDRAFT_115557</name>
</gene>
<accession>A0A1L9X203</accession>
<keyword evidence="3" id="KW-1185">Reference proteome</keyword>
<dbReference type="GeneID" id="30969723"/>
<dbReference type="EMBL" id="KV878973">
    <property type="protein sequence ID" value="OJK02530.1"/>
    <property type="molecule type" value="Genomic_DNA"/>
</dbReference>
<protein>
    <submittedName>
        <fullName evidence="2">Uncharacterized protein</fullName>
    </submittedName>
</protein>
<name>A0A1L9X203_ASPA1</name>
<dbReference type="PROSITE" id="PS51257">
    <property type="entry name" value="PROKAR_LIPOPROTEIN"/>
    <property type="match status" value="1"/>
</dbReference>